<name>A0A926Y0D1_9BACT</name>
<dbReference type="RefSeq" id="WP_190887043.1">
    <property type="nucleotide sequence ID" value="NZ_JACWZY010000007.1"/>
</dbReference>
<sequence>MPKLVLIFSVLLRILFLPEYPATPNATLPADKPLQASDIVYVHAPNGLTLRKTAAKDGAKVALVPFDGSPLTVLSPPEPGVLYTAETIGAFAVKGGWVNVKTKTGQEGYLFEGYLSRYKPLNTEKIDGEVSMIDAFYRTISPVKGKRTTLPKKEGTIERYQYVYTDGARFEEQQYEGGITQFLELPKEKFTMPEVLVLFRALWFQKEKTTATFDAAKQRLTLDSEGGYSQLIIQPKGNLWSLQFSTAD</sequence>
<proteinExistence type="predicted"/>
<dbReference type="Gene3D" id="2.30.30.40">
    <property type="entry name" value="SH3 Domains"/>
    <property type="match status" value="1"/>
</dbReference>
<evidence type="ECO:0000313" key="2">
    <source>
        <dbReference type="Proteomes" id="UP000598820"/>
    </source>
</evidence>
<comment type="caution">
    <text evidence="1">The sequence shown here is derived from an EMBL/GenBank/DDBJ whole genome shotgun (WGS) entry which is preliminary data.</text>
</comment>
<gene>
    <name evidence="1" type="ORF">IC229_11140</name>
</gene>
<organism evidence="1 2">
    <name type="scientific">Spirosoma profusum</name>
    <dbReference type="NCBI Taxonomy" id="2771354"/>
    <lineage>
        <taxon>Bacteria</taxon>
        <taxon>Pseudomonadati</taxon>
        <taxon>Bacteroidota</taxon>
        <taxon>Cytophagia</taxon>
        <taxon>Cytophagales</taxon>
        <taxon>Cytophagaceae</taxon>
        <taxon>Spirosoma</taxon>
    </lineage>
</organism>
<dbReference type="EMBL" id="JACWZY010000007">
    <property type="protein sequence ID" value="MBD2701193.1"/>
    <property type="molecule type" value="Genomic_DNA"/>
</dbReference>
<keyword evidence="2" id="KW-1185">Reference proteome</keyword>
<reference evidence="1" key="1">
    <citation type="submission" date="2020-09" db="EMBL/GenBank/DDBJ databases">
        <authorList>
            <person name="Kim M.K."/>
        </authorList>
    </citation>
    <scope>NUCLEOTIDE SEQUENCE</scope>
    <source>
        <strain evidence="1">BT702</strain>
    </source>
</reference>
<dbReference type="Proteomes" id="UP000598820">
    <property type="component" value="Unassembled WGS sequence"/>
</dbReference>
<protein>
    <submittedName>
        <fullName evidence="1">SH3 domain-containing protein</fullName>
    </submittedName>
</protein>
<dbReference type="AlphaFoldDB" id="A0A926Y0D1"/>
<accession>A0A926Y0D1</accession>
<evidence type="ECO:0000313" key="1">
    <source>
        <dbReference type="EMBL" id="MBD2701193.1"/>
    </source>
</evidence>